<dbReference type="Proteomes" id="UP000222542">
    <property type="component" value="Unassembled WGS sequence"/>
</dbReference>
<evidence type="ECO:0000313" key="3">
    <source>
        <dbReference type="Proteomes" id="UP000222542"/>
    </source>
</evidence>
<organism evidence="2 3">
    <name type="scientific">Capsicum annuum</name>
    <name type="common">Capsicum pepper</name>
    <dbReference type="NCBI Taxonomy" id="4072"/>
    <lineage>
        <taxon>Eukaryota</taxon>
        <taxon>Viridiplantae</taxon>
        <taxon>Streptophyta</taxon>
        <taxon>Embryophyta</taxon>
        <taxon>Tracheophyta</taxon>
        <taxon>Spermatophyta</taxon>
        <taxon>Magnoliopsida</taxon>
        <taxon>eudicotyledons</taxon>
        <taxon>Gunneridae</taxon>
        <taxon>Pentapetalae</taxon>
        <taxon>asterids</taxon>
        <taxon>lamiids</taxon>
        <taxon>Solanales</taxon>
        <taxon>Solanaceae</taxon>
        <taxon>Solanoideae</taxon>
        <taxon>Capsiceae</taxon>
        <taxon>Capsicum</taxon>
    </lineage>
</organism>
<feature type="domain" description="Reverse transcriptase Ty1/copia-type" evidence="1">
    <location>
        <begin position="23"/>
        <end position="138"/>
    </location>
</feature>
<dbReference type="PANTHER" id="PTHR44575:SF2">
    <property type="entry name" value="OS01G0589200 PROTEIN"/>
    <property type="match status" value="1"/>
</dbReference>
<dbReference type="Gramene" id="PHT84750">
    <property type="protein sequence ID" value="PHT84750"/>
    <property type="gene ID" value="T459_13193"/>
</dbReference>
<dbReference type="GO" id="GO:0008757">
    <property type="term" value="F:S-adenosylmethionine-dependent methyltransferase activity"/>
    <property type="evidence" value="ECO:0007669"/>
    <property type="project" value="InterPro"/>
</dbReference>
<proteinExistence type="predicted"/>
<dbReference type="InterPro" id="IPR029063">
    <property type="entry name" value="SAM-dependent_MTases_sf"/>
</dbReference>
<comment type="caution">
    <text evidence="2">The sequence shown here is derived from an EMBL/GenBank/DDBJ whole genome shotgun (WGS) entry which is preliminary data.</text>
</comment>
<dbReference type="Pfam" id="PF07727">
    <property type="entry name" value="RVT_2"/>
    <property type="match status" value="1"/>
</dbReference>
<name>A0A2G2ZRY4_CAPAN</name>
<dbReference type="STRING" id="4072.A0A2G2ZRY4"/>
<evidence type="ECO:0000259" key="1">
    <source>
        <dbReference type="Pfam" id="PF07727"/>
    </source>
</evidence>
<reference evidence="2 3" key="2">
    <citation type="journal article" date="2017" name="Genome Biol.">
        <title>New reference genome sequences of hot pepper reveal the massive evolution of plant disease-resistance genes by retroduplication.</title>
        <authorList>
            <person name="Kim S."/>
            <person name="Park J."/>
            <person name="Yeom S.I."/>
            <person name="Kim Y.M."/>
            <person name="Seo E."/>
            <person name="Kim K.T."/>
            <person name="Kim M.S."/>
            <person name="Lee J.M."/>
            <person name="Cheong K."/>
            <person name="Shin H.S."/>
            <person name="Kim S.B."/>
            <person name="Han K."/>
            <person name="Lee J."/>
            <person name="Park M."/>
            <person name="Lee H.A."/>
            <person name="Lee H.Y."/>
            <person name="Lee Y."/>
            <person name="Oh S."/>
            <person name="Lee J.H."/>
            <person name="Choi E."/>
            <person name="Choi E."/>
            <person name="Lee S.E."/>
            <person name="Jeon J."/>
            <person name="Kim H."/>
            <person name="Choi G."/>
            <person name="Song H."/>
            <person name="Lee J."/>
            <person name="Lee S.C."/>
            <person name="Kwon J.K."/>
            <person name="Lee H.Y."/>
            <person name="Koo N."/>
            <person name="Hong Y."/>
            <person name="Kim R.W."/>
            <person name="Kang W.H."/>
            <person name="Huh J.H."/>
            <person name="Kang B.C."/>
            <person name="Yang T.J."/>
            <person name="Lee Y.H."/>
            <person name="Bennetzen J.L."/>
            <person name="Choi D."/>
        </authorList>
    </citation>
    <scope>NUCLEOTIDE SEQUENCE [LARGE SCALE GENOMIC DNA]</scope>
    <source>
        <strain evidence="3">cv. CM334</strain>
    </source>
</reference>
<dbReference type="CDD" id="cd02440">
    <property type="entry name" value="AdoMet_MTases"/>
    <property type="match status" value="1"/>
</dbReference>
<dbReference type="Gene3D" id="3.40.50.150">
    <property type="entry name" value="Vaccinia Virus protein VP39"/>
    <property type="match status" value="1"/>
</dbReference>
<dbReference type="GO" id="GO:0009820">
    <property type="term" value="P:alkaloid metabolic process"/>
    <property type="evidence" value="ECO:0007669"/>
    <property type="project" value="UniProtKB-KW"/>
</dbReference>
<protein>
    <recommendedName>
        <fullName evidence="1">Reverse transcriptase Ty1/copia-type domain-containing protein</fullName>
    </recommendedName>
</protein>
<dbReference type="PANTHER" id="PTHR44575">
    <property type="entry name" value="OS01G0589200 PROTEIN"/>
    <property type="match status" value="1"/>
</dbReference>
<dbReference type="SUPFAM" id="SSF53335">
    <property type="entry name" value="S-adenosyl-L-methionine-dependent methyltransferases"/>
    <property type="match status" value="1"/>
</dbReference>
<gene>
    <name evidence="2" type="ORF">T459_13193</name>
</gene>
<dbReference type="InterPro" id="IPR013103">
    <property type="entry name" value="RVT_2"/>
</dbReference>
<sequence length="346" mass="39183">MSSSDSSFWKEAVNSEIDSILSNHTWELIDLPPGNKPLGSKWIFKRNMKADGTIDKYKARLVVKGFKQKEGLDYFDTYLPVTRITSIRMLITLAAVYDLKIHQMNVKTAFLNGELEGEIYMKQPESFVVPGKKNKVAEHYEKVIATDIGKDLLRHAQKHPGIQYFHTPLSMSDEELVSIAGGDNSVDLITVATAVHWFDLPRFYSIANRVLRKPGGIIAVWSYAMMSVSPEFDQKMKSFLDSTQPYWHSNILKFVFGGYKTLPFPFESVGLGSEGEPIQLEMKKEVSFEGFLGWLKSWSATVTAKEKGVDLLTDKLVKEIQEAWGEPKLVRPVVYNTFMLVGKVKV</sequence>
<accession>A0A2G2ZRY4</accession>
<evidence type="ECO:0000313" key="2">
    <source>
        <dbReference type="EMBL" id="PHT84750.1"/>
    </source>
</evidence>
<reference evidence="2 3" key="1">
    <citation type="journal article" date="2014" name="Nat. Genet.">
        <title>Genome sequence of the hot pepper provides insights into the evolution of pungency in Capsicum species.</title>
        <authorList>
            <person name="Kim S."/>
            <person name="Park M."/>
            <person name="Yeom S.I."/>
            <person name="Kim Y.M."/>
            <person name="Lee J.M."/>
            <person name="Lee H.A."/>
            <person name="Seo E."/>
            <person name="Choi J."/>
            <person name="Cheong K."/>
            <person name="Kim K.T."/>
            <person name="Jung K."/>
            <person name="Lee G.W."/>
            <person name="Oh S.K."/>
            <person name="Bae C."/>
            <person name="Kim S.B."/>
            <person name="Lee H.Y."/>
            <person name="Kim S.Y."/>
            <person name="Kim M.S."/>
            <person name="Kang B.C."/>
            <person name="Jo Y.D."/>
            <person name="Yang H.B."/>
            <person name="Jeong H.J."/>
            <person name="Kang W.H."/>
            <person name="Kwon J.K."/>
            <person name="Shin C."/>
            <person name="Lim J.Y."/>
            <person name="Park J.H."/>
            <person name="Huh J.H."/>
            <person name="Kim J.S."/>
            <person name="Kim B.D."/>
            <person name="Cohen O."/>
            <person name="Paran I."/>
            <person name="Suh M.C."/>
            <person name="Lee S.B."/>
            <person name="Kim Y.K."/>
            <person name="Shin Y."/>
            <person name="Noh S.J."/>
            <person name="Park J."/>
            <person name="Seo Y.S."/>
            <person name="Kwon S.Y."/>
            <person name="Kim H.A."/>
            <person name="Park J.M."/>
            <person name="Kim H.J."/>
            <person name="Choi S.B."/>
            <person name="Bosland P.W."/>
            <person name="Reeves G."/>
            <person name="Jo S.H."/>
            <person name="Lee B.W."/>
            <person name="Cho H.T."/>
            <person name="Choi H.S."/>
            <person name="Lee M.S."/>
            <person name="Yu Y."/>
            <person name="Do Choi Y."/>
            <person name="Park B.S."/>
            <person name="van Deynze A."/>
            <person name="Ashrafi H."/>
            <person name="Hill T."/>
            <person name="Kim W.T."/>
            <person name="Pai H.S."/>
            <person name="Ahn H.K."/>
            <person name="Yeam I."/>
            <person name="Giovannoni J.J."/>
            <person name="Rose J.K."/>
            <person name="Sorensen I."/>
            <person name="Lee S.J."/>
            <person name="Kim R.W."/>
            <person name="Choi I.Y."/>
            <person name="Choi B.S."/>
            <person name="Lim J.S."/>
            <person name="Lee Y.H."/>
            <person name="Choi D."/>
        </authorList>
    </citation>
    <scope>NUCLEOTIDE SEQUENCE [LARGE SCALE GENOMIC DNA]</scope>
    <source>
        <strain evidence="3">cv. CM334</strain>
    </source>
</reference>
<dbReference type="EMBL" id="AYRZ02000004">
    <property type="protein sequence ID" value="PHT84750.1"/>
    <property type="molecule type" value="Genomic_DNA"/>
</dbReference>
<keyword evidence="3" id="KW-1185">Reference proteome</keyword>
<dbReference type="AlphaFoldDB" id="A0A2G2ZRY4"/>